<dbReference type="EMBL" id="QVME01000001">
    <property type="protein sequence ID" value="RGE70214.1"/>
    <property type="molecule type" value="Genomic_DNA"/>
</dbReference>
<feature type="compositionally biased region" description="Polar residues" evidence="1">
    <location>
        <begin position="43"/>
        <end position="65"/>
    </location>
</feature>
<accession>A0A174NU98</accession>
<dbReference type="Proteomes" id="UP000260828">
    <property type="component" value="Unassembled WGS sequence"/>
</dbReference>
<dbReference type="AlphaFoldDB" id="A0A174NU98"/>
<dbReference type="RefSeq" id="WP_006874876.1">
    <property type="nucleotide sequence ID" value="NZ_CABIWA010000003.1"/>
</dbReference>
<dbReference type="OrthoDB" id="2382241at2"/>
<dbReference type="EMBL" id="CZBE01000006">
    <property type="protein sequence ID" value="CUP51156.1"/>
    <property type="molecule type" value="Genomic_DNA"/>
</dbReference>
<gene>
    <name evidence="3" type="ORF">DXC40_03960</name>
    <name evidence="2" type="ORF">ERS852551_01017</name>
</gene>
<evidence type="ECO:0000313" key="5">
    <source>
        <dbReference type="Proteomes" id="UP000260828"/>
    </source>
</evidence>
<evidence type="ECO:0000313" key="2">
    <source>
        <dbReference type="EMBL" id="CUP51156.1"/>
    </source>
</evidence>
<reference evidence="2 4" key="1">
    <citation type="submission" date="2015-09" db="EMBL/GenBank/DDBJ databases">
        <authorList>
            <consortium name="Pathogen Informatics"/>
        </authorList>
    </citation>
    <scope>NUCLEOTIDE SEQUENCE [LARGE SCALE GENOMIC DNA]</scope>
    <source>
        <strain evidence="2 4">2789STDY5834939</strain>
    </source>
</reference>
<protein>
    <recommendedName>
        <fullName evidence="6">Negative regulator of flagellin synthesis</fullName>
    </recommendedName>
</protein>
<dbReference type="InterPro" id="IPR035890">
    <property type="entry name" value="Anti-sigma-28_factor_FlgM_sf"/>
</dbReference>
<sequence length="120" mass="13128">MIIPSVTATVKESRDIMKINPAAAHGIYRTNLAGYKSALSAQDPQTSAGKLSGNTDHISISQSGARQLEAEKVSRSILDDINTPASPERLAQLRERVQNGTYYIPTDRLTGVLMQRWFGL</sequence>
<evidence type="ECO:0000313" key="4">
    <source>
        <dbReference type="Proteomes" id="UP000095765"/>
    </source>
</evidence>
<evidence type="ECO:0000256" key="1">
    <source>
        <dbReference type="SAM" id="MobiDB-lite"/>
    </source>
</evidence>
<proteinExistence type="predicted"/>
<organism evidence="2 4">
    <name type="scientific">Anaerotruncus colihominis</name>
    <dbReference type="NCBI Taxonomy" id="169435"/>
    <lineage>
        <taxon>Bacteria</taxon>
        <taxon>Bacillati</taxon>
        <taxon>Bacillota</taxon>
        <taxon>Clostridia</taxon>
        <taxon>Eubacteriales</taxon>
        <taxon>Oscillospiraceae</taxon>
        <taxon>Anaerotruncus</taxon>
    </lineage>
</organism>
<evidence type="ECO:0000313" key="3">
    <source>
        <dbReference type="EMBL" id="RGE70214.1"/>
    </source>
</evidence>
<reference evidence="3 5" key="2">
    <citation type="submission" date="2018-08" db="EMBL/GenBank/DDBJ databases">
        <title>A genome reference for cultivated species of the human gut microbiota.</title>
        <authorList>
            <person name="Zou Y."/>
            <person name="Xue W."/>
            <person name="Luo G."/>
        </authorList>
    </citation>
    <scope>NUCLEOTIDE SEQUENCE [LARGE SCALE GENOMIC DNA]</scope>
    <source>
        <strain evidence="3 5">TF05-12AC</strain>
    </source>
</reference>
<evidence type="ECO:0008006" key="6">
    <source>
        <dbReference type="Google" id="ProtNLM"/>
    </source>
</evidence>
<dbReference type="SUPFAM" id="SSF101498">
    <property type="entry name" value="Anti-sigma factor FlgM"/>
    <property type="match status" value="1"/>
</dbReference>
<dbReference type="Proteomes" id="UP000095765">
    <property type="component" value="Unassembled WGS sequence"/>
</dbReference>
<feature type="region of interest" description="Disordered" evidence="1">
    <location>
        <begin position="43"/>
        <end position="67"/>
    </location>
</feature>
<name>A0A174NU98_9FIRM</name>